<keyword evidence="2" id="KW-1185">Reference proteome</keyword>
<evidence type="ECO:0000313" key="1">
    <source>
        <dbReference type="EMBL" id="TWW80095.1"/>
    </source>
</evidence>
<protein>
    <submittedName>
        <fullName evidence="1">Uncharacterized protein</fullName>
    </submittedName>
</protein>
<name>A0A5C6PKX1_9TELE</name>
<reference evidence="1 2" key="1">
    <citation type="submission" date="2019-04" db="EMBL/GenBank/DDBJ databases">
        <title>Chromosome genome assembly for Takifugu flavidus.</title>
        <authorList>
            <person name="Xiao S."/>
        </authorList>
    </citation>
    <scope>NUCLEOTIDE SEQUENCE [LARGE SCALE GENOMIC DNA]</scope>
    <source>
        <strain evidence="1">HTHZ2018</strain>
        <tissue evidence="1">Muscle</tissue>
    </source>
</reference>
<evidence type="ECO:0000313" key="2">
    <source>
        <dbReference type="Proteomes" id="UP000324091"/>
    </source>
</evidence>
<dbReference type="Proteomes" id="UP000324091">
    <property type="component" value="Chromosome 10"/>
</dbReference>
<dbReference type="AlphaFoldDB" id="A0A5C6PKX1"/>
<organism evidence="1 2">
    <name type="scientific">Takifugu flavidus</name>
    <name type="common">sansaifugu</name>
    <dbReference type="NCBI Taxonomy" id="433684"/>
    <lineage>
        <taxon>Eukaryota</taxon>
        <taxon>Metazoa</taxon>
        <taxon>Chordata</taxon>
        <taxon>Craniata</taxon>
        <taxon>Vertebrata</taxon>
        <taxon>Euteleostomi</taxon>
        <taxon>Actinopterygii</taxon>
        <taxon>Neopterygii</taxon>
        <taxon>Teleostei</taxon>
        <taxon>Neoteleostei</taxon>
        <taxon>Acanthomorphata</taxon>
        <taxon>Eupercaria</taxon>
        <taxon>Tetraodontiformes</taxon>
        <taxon>Tetradontoidea</taxon>
        <taxon>Tetraodontidae</taxon>
        <taxon>Takifugu</taxon>
    </lineage>
</organism>
<comment type="caution">
    <text evidence="1">The sequence shown here is derived from an EMBL/GenBank/DDBJ whole genome shotgun (WGS) entry which is preliminary data.</text>
</comment>
<sequence>MAAVEDVGGYEFSMGSVASSSLGCEGKGQQEANQRTVLLHPDVAEDGRGSSLDVLKTQHDWLQTSLLYPRPSHTSPSPCQRFMAKAMEEVKSPLPKKTSMQAAGVSLQQFHTCPPPPLREGRVSLPIALPLSDGAPVCQQSECGAERSVTHRQTVRVRDTEDLRGVSGTAGVDERSDESDRAPLYLCHIPSRSCTPRHVRSTMSETAQTRTFPQMGGAKMLVSLCLQAPPEFFSL</sequence>
<proteinExistence type="predicted"/>
<accession>A0A5C6PKX1</accession>
<dbReference type="EMBL" id="RHFK02000002">
    <property type="protein sequence ID" value="TWW80095.1"/>
    <property type="molecule type" value="Genomic_DNA"/>
</dbReference>
<gene>
    <name evidence="1" type="ORF">D4764_10G0011250</name>
</gene>